<dbReference type="WBParaSite" id="SBAD_0000740201-mRNA-1">
    <property type="protein sequence ID" value="SBAD_0000740201-mRNA-1"/>
    <property type="gene ID" value="SBAD_0000740201"/>
</dbReference>
<sequence length="87" mass="9045">MAEGGPVGSVGRPQALPGYTSGFKVPDHNSYVSEVAQTSSREVAFQQNSNVAAGTAGSRPLFRLISGNKPSPGSLKRKFSDVPKDPA</sequence>
<feature type="region of interest" description="Disordered" evidence="1">
    <location>
        <begin position="1"/>
        <end position="23"/>
    </location>
</feature>
<dbReference type="Proteomes" id="UP000270296">
    <property type="component" value="Unassembled WGS sequence"/>
</dbReference>
<proteinExistence type="predicted"/>
<feature type="region of interest" description="Disordered" evidence="1">
    <location>
        <begin position="62"/>
        <end position="87"/>
    </location>
</feature>
<evidence type="ECO:0000256" key="1">
    <source>
        <dbReference type="SAM" id="MobiDB-lite"/>
    </source>
</evidence>
<name>A0A183IU38_9BILA</name>
<feature type="compositionally biased region" description="Basic and acidic residues" evidence="1">
    <location>
        <begin position="78"/>
        <end position="87"/>
    </location>
</feature>
<protein>
    <submittedName>
        <fullName evidence="4">Microtubule-associated protein Jupiter</fullName>
    </submittedName>
</protein>
<evidence type="ECO:0000313" key="2">
    <source>
        <dbReference type="EMBL" id="VDP12015.1"/>
    </source>
</evidence>
<reference evidence="4" key="1">
    <citation type="submission" date="2016-06" db="UniProtKB">
        <authorList>
            <consortium name="WormBaseParasite"/>
        </authorList>
    </citation>
    <scope>IDENTIFICATION</scope>
</reference>
<evidence type="ECO:0000313" key="3">
    <source>
        <dbReference type="Proteomes" id="UP000270296"/>
    </source>
</evidence>
<dbReference type="EMBL" id="UZAM01010353">
    <property type="protein sequence ID" value="VDP12015.1"/>
    <property type="molecule type" value="Genomic_DNA"/>
</dbReference>
<evidence type="ECO:0000313" key="4">
    <source>
        <dbReference type="WBParaSite" id="SBAD_0000740201-mRNA-1"/>
    </source>
</evidence>
<organism evidence="4">
    <name type="scientific">Soboliphyme baturini</name>
    <dbReference type="NCBI Taxonomy" id="241478"/>
    <lineage>
        <taxon>Eukaryota</taxon>
        <taxon>Metazoa</taxon>
        <taxon>Ecdysozoa</taxon>
        <taxon>Nematoda</taxon>
        <taxon>Enoplea</taxon>
        <taxon>Dorylaimia</taxon>
        <taxon>Dioctophymatida</taxon>
        <taxon>Dioctophymatoidea</taxon>
        <taxon>Soboliphymatidae</taxon>
        <taxon>Soboliphyme</taxon>
    </lineage>
</organism>
<reference evidence="2 3" key="2">
    <citation type="submission" date="2018-11" db="EMBL/GenBank/DDBJ databases">
        <authorList>
            <consortium name="Pathogen Informatics"/>
        </authorList>
    </citation>
    <scope>NUCLEOTIDE SEQUENCE [LARGE SCALE GENOMIC DNA]</scope>
</reference>
<keyword evidence="3" id="KW-1185">Reference proteome</keyword>
<accession>A0A183IU38</accession>
<gene>
    <name evidence="2" type="ORF">SBAD_LOCUS7135</name>
</gene>
<dbReference type="AlphaFoldDB" id="A0A183IU38"/>